<dbReference type="CDD" id="cd04791">
    <property type="entry name" value="LanC_SerThrkinase"/>
    <property type="match status" value="1"/>
</dbReference>
<feature type="domain" description="Protein kinase" evidence="1">
    <location>
        <begin position="224"/>
        <end position="481"/>
    </location>
</feature>
<dbReference type="InterPro" id="IPR007822">
    <property type="entry name" value="LANC-like"/>
</dbReference>
<dbReference type="EMBL" id="JAVAMP010000003">
    <property type="protein sequence ID" value="MDP5274602.1"/>
    <property type="molecule type" value="Genomic_DNA"/>
</dbReference>
<dbReference type="InterPro" id="IPR053524">
    <property type="entry name" value="Aerial_hyphae_peptide-synth"/>
</dbReference>
<dbReference type="InterPro" id="IPR057929">
    <property type="entry name" value="RamC_N"/>
</dbReference>
<dbReference type="PROSITE" id="PS50011">
    <property type="entry name" value="PROTEIN_KINASE_DOM"/>
    <property type="match status" value="1"/>
</dbReference>
<dbReference type="SMART" id="SM01260">
    <property type="entry name" value="LANC_like"/>
    <property type="match status" value="1"/>
</dbReference>
<comment type="caution">
    <text evidence="2">The sequence shown here is derived from an EMBL/GenBank/DDBJ whole genome shotgun (WGS) entry which is preliminary data.</text>
</comment>
<evidence type="ECO:0000259" key="1">
    <source>
        <dbReference type="PROSITE" id="PS50011"/>
    </source>
</evidence>
<keyword evidence="3" id="KW-1185">Reference proteome</keyword>
<dbReference type="SUPFAM" id="SSF158745">
    <property type="entry name" value="LanC-like"/>
    <property type="match status" value="1"/>
</dbReference>
<reference evidence="2 3" key="1">
    <citation type="submission" date="2023-08" db="EMBL/GenBank/DDBJ databases">
        <authorList>
            <person name="Park J.-S."/>
        </authorList>
    </citation>
    <scope>NUCLEOTIDE SEQUENCE [LARGE SCALE GENOMIC DNA]</scope>
    <source>
        <strain evidence="2 3">2205SS18-9</strain>
    </source>
</reference>
<proteinExistence type="predicted"/>
<dbReference type="InterPro" id="IPR058053">
    <property type="entry name" value="RamC_C"/>
</dbReference>
<organism evidence="2 3">
    <name type="scientific">Chengkuizengella axinellae</name>
    <dbReference type="NCBI Taxonomy" id="3064388"/>
    <lineage>
        <taxon>Bacteria</taxon>
        <taxon>Bacillati</taxon>
        <taxon>Bacillota</taxon>
        <taxon>Bacilli</taxon>
        <taxon>Bacillales</taxon>
        <taxon>Paenibacillaceae</taxon>
        <taxon>Chengkuizengella</taxon>
    </lineage>
</organism>
<dbReference type="PANTHER" id="PTHR44167:SF24">
    <property type="entry name" value="SERINE_THREONINE-PROTEIN KINASE CHK2"/>
    <property type="match status" value="1"/>
</dbReference>
<dbReference type="SMART" id="SM00220">
    <property type="entry name" value="S_TKc"/>
    <property type="match status" value="1"/>
</dbReference>
<dbReference type="Pfam" id="PF25816">
    <property type="entry name" value="RamC_N"/>
    <property type="match status" value="1"/>
</dbReference>
<protein>
    <submittedName>
        <fullName evidence="2">Class III lanthionine synthetase LanKC</fullName>
    </submittedName>
</protein>
<dbReference type="PANTHER" id="PTHR44167">
    <property type="entry name" value="OVARIAN-SPECIFIC SERINE/THREONINE-PROTEIN KINASE LOK-RELATED"/>
    <property type="match status" value="1"/>
</dbReference>
<dbReference type="Pfam" id="PF00069">
    <property type="entry name" value="Pkinase"/>
    <property type="match status" value="1"/>
</dbReference>
<gene>
    <name evidence="2" type="primary">lanKC</name>
    <name evidence="2" type="ORF">Q5Y73_10815</name>
</gene>
<dbReference type="Gene3D" id="1.50.10.10">
    <property type="match status" value="1"/>
</dbReference>
<dbReference type="Gene3D" id="1.10.510.10">
    <property type="entry name" value="Transferase(Phosphotransferase) domain 1"/>
    <property type="match status" value="1"/>
</dbReference>
<dbReference type="RefSeq" id="WP_305991905.1">
    <property type="nucleotide sequence ID" value="NZ_JAVAMP010000003.1"/>
</dbReference>
<dbReference type="InterPro" id="IPR000719">
    <property type="entry name" value="Prot_kinase_dom"/>
</dbReference>
<evidence type="ECO:0000313" key="3">
    <source>
        <dbReference type="Proteomes" id="UP001231941"/>
    </source>
</evidence>
<dbReference type="Proteomes" id="UP001231941">
    <property type="component" value="Unassembled WGS sequence"/>
</dbReference>
<dbReference type="InterPro" id="IPR012341">
    <property type="entry name" value="6hp_glycosidase-like_sf"/>
</dbReference>
<dbReference type="SUPFAM" id="SSF56112">
    <property type="entry name" value="Protein kinase-like (PK-like)"/>
    <property type="match status" value="1"/>
</dbReference>
<sequence length="890" mass="100770">MVMRYMKHVLPNEKYYESPIIDESKLNISNHPKYWKTKLDRHWTYYIPPNIILPKQGWKIHISAVSSEAQHTLEIVSSFLFEQSVFFKYVSSLKELILKNSKYGDRKSSGKFMTIYPFDETQFVFLLDKLHNLLKGTPKGPYILSDKRWLDGNVYFRYGAFKQLYMKDGASKILAIQSPSGEYVPDERSTSYVVPDFIEEPKVVQEMTKEQESKPSSNSEFSNYSIKSALHFSNGGGVYLADHIPSRKEVVLKEGRPGAGLDGIGRDAVERIKHEAKILRILKGLNSVVEYRGLFHEWEHIFLVEENIPGVSLKEWVSSWYPFNRSQDSKAYCERVISIIKQLKIAIIEIHARGIGIGDLQPSNVMITPSNCVKLIDFEASCEDLSVTRHSGLRTPGFTGAENSTREQVDWFAFLRIARYVFLPIGPVQDMSENILKKHDQWILQQFGKEAFKYIKEIEAECRDRSVKAVDSMLSSPEKYFNRRDLSEVVSKLREGIVDDLREDMRLLPGDIRQFESTNDLLNIMTGGFGVVMTLSRTGILPKKAREWALKYSNFEYIDQFDDGLFSGKSGIAGILYEIGMINESKAIYNSISIDLDTEDISLYTGLAGIGLALLSASTLSGFEPLLEKSLAIGCRLETLLERDVSIKPNDHNAIPYGLIDGWSGVSLFFTTLHWITGEEKWLNLSLRAIEKDMNKFVLNDSGLYQLKSDSRTVPQLAGGSTGLGLSMIELRHILKNNIWDEELRAIGMNTIQRCFYSSGLFHGLAGLIVGANAVDIELGLQDEKSYVNKTIETMNLYILGDKNKFYVPGNFNYRLSGDLYSGACGMLLALSEVSLNGFTWLPLPEISMLFPSHNFRNKISDLKGGDSIESSTCSSRIGVRGKKRNEYDE</sequence>
<dbReference type="InterPro" id="IPR011009">
    <property type="entry name" value="Kinase-like_dom_sf"/>
</dbReference>
<accession>A0ABT9IZ51</accession>
<evidence type="ECO:0000313" key="2">
    <source>
        <dbReference type="EMBL" id="MDP5274602.1"/>
    </source>
</evidence>
<name>A0ABT9IZ51_9BACL</name>
<dbReference type="NCBIfam" id="NF038151">
    <property type="entry name" value="lanthi_synth_III"/>
    <property type="match status" value="1"/>
</dbReference>